<sequence length="46" mass="5574">MSRQQHDMLHKKFLQQIHLPIYLVPSKDLFLQSLGCLADHMQYHPW</sequence>
<dbReference type="AlphaFoldDB" id="A0A2P2PTT0"/>
<evidence type="ECO:0000313" key="1">
    <source>
        <dbReference type="EMBL" id="MBX58115.1"/>
    </source>
</evidence>
<dbReference type="EMBL" id="GGEC01077631">
    <property type="protein sequence ID" value="MBX58115.1"/>
    <property type="molecule type" value="Transcribed_RNA"/>
</dbReference>
<name>A0A2P2PTT0_RHIMU</name>
<proteinExistence type="predicted"/>
<protein>
    <submittedName>
        <fullName evidence="1">Uncharacterized protein</fullName>
    </submittedName>
</protein>
<accession>A0A2P2PTT0</accession>
<reference evidence="1" key="1">
    <citation type="submission" date="2018-02" db="EMBL/GenBank/DDBJ databases">
        <title>Rhizophora mucronata_Transcriptome.</title>
        <authorList>
            <person name="Meera S.P."/>
            <person name="Sreeshan A."/>
            <person name="Augustine A."/>
        </authorList>
    </citation>
    <scope>NUCLEOTIDE SEQUENCE</scope>
    <source>
        <tissue evidence="1">Leaf</tissue>
    </source>
</reference>
<organism evidence="1">
    <name type="scientific">Rhizophora mucronata</name>
    <name type="common">Asiatic mangrove</name>
    <dbReference type="NCBI Taxonomy" id="61149"/>
    <lineage>
        <taxon>Eukaryota</taxon>
        <taxon>Viridiplantae</taxon>
        <taxon>Streptophyta</taxon>
        <taxon>Embryophyta</taxon>
        <taxon>Tracheophyta</taxon>
        <taxon>Spermatophyta</taxon>
        <taxon>Magnoliopsida</taxon>
        <taxon>eudicotyledons</taxon>
        <taxon>Gunneridae</taxon>
        <taxon>Pentapetalae</taxon>
        <taxon>rosids</taxon>
        <taxon>fabids</taxon>
        <taxon>Malpighiales</taxon>
        <taxon>Rhizophoraceae</taxon>
        <taxon>Rhizophora</taxon>
    </lineage>
</organism>